<gene>
    <name evidence="7" type="ORF">L1F33_01265</name>
</gene>
<protein>
    <submittedName>
        <fullName evidence="7">Cytochrome c oxidase assembly protein</fullName>
    </submittedName>
</protein>
<reference evidence="7" key="1">
    <citation type="submission" date="2022-02" db="EMBL/GenBank/DDBJ databases">
        <title>Qipengyuania spongiae sp. nov., isolated from marine sponge.</title>
        <authorList>
            <person name="Li Z."/>
            <person name="Zhang M."/>
        </authorList>
    </citation>
    <scope>NUCLEOTIDE SEQUENCE</scope>
    <source>
        <strain evidence="7">PHS-Z21</strain>
    </source>
</reference>
<feature type="transmembrane region" description="Helical" evidence="6">
    <location>
        <begin position="107"/>
        <end position="125"/>
    </location>
</feature>
<keyword evidence="8" id="KW-1185">Reference proteome</keyword>
<proteinExistence type="predicted"/>
<keyword evidence="3 6" id="KW-0812">Transmembrane</keyword>
<feature type="transmembrane region" description="Helical" evidence="6">
    <location>
        <begin position="54"/>
        <end position="74"/>
    </location>
</feature>
<comment type="subcellular location">
    <subcellularLocation>
        <location evidence="1">Cell membrane</location>
        <topology evidence="1">Multi-pass membrane protein</topology>
    </subcellularLocation>
</comment>
<feature type="transmembrane region" description="Helical" evidence="6">
    <location>
        <begin position="211"/>
        <end position="233"/>
    </location>
</feature>
<feature type="transmembrane region" description="Helical" evidence="6">
    <location>
        <begin position="30"/>
        <end position="47"/>
    </location>
</feature>
<dbReference type="Pfam" id="PF09678">
    <property type="entry name" value="Caa3_CtaG"/>
    <property type="match status" value="1"/>
</dbReference>
<keyword evidence="5 6" id="KW-0472">Membrane</keyword>
<accession>A0ABY5SYL9</accession>
<evidence type="ECO:0000256" key="1">
    <source>
        <dbReference type="ARBA" id="ARBA00004651"/>
    </source>
</evidence>
<evidence type="ECO:0000256" key="2">
    <source>
        <dbReference type="ARBA" id="ARBA00022475"/>
    </source>
</evidence>
<feature type="transmembrane region" description="Helical" evidence="6">
    <location>
        <begin position="137"/>
        <end position="155"/>
    </location>
</feature>
<feature type="transmembrane region" description="Helical" evidence="6">
    <location>
        <begin position="167"/>
        <end position="191"/>
    </location>
</feature>
<evidence type="ECO:0000256" key="3">
    <source>
        <dbReference type="ARBA" id="ARBA00022692"/>
    </source>
</evidence>
<sequence length="242" mass="25964">MHGTSHSWTPYCGVAPVPADWLQSWNGDPFLIMAMTAGLGLGLKLAPREKGTHLATFGVALILFVTPLCALGSALFTVRAIHHVALALILAPLLATSFDLKTRIGPSSLSLLTGIQAIVFWFWHAPPLYSAALSNSMVFWIMQLSLIGTAALWWASMRQAQAPAAVAATLATMVQMGALGALLTFAGRAFYAPHFATTQAWGWTPLEDQQIAGLIMWAPASAAYLLIALAILYRSMQPAYAR</sequence>
<evidence type="ECO:0000313" key="7">
    <source>
        <dbReference type="EMBL" id="UVI39623.1"/>
    </source>
</evidence>
<evidence type="ECO:0000256" key="6">
    <source>
        <dbReference type="SAM" id="Phobius"/>
    </source>
</evidence>
<dbReference type="Proteomes" id="UP001065265">
    <property type="component" value="Chromosome"/>
</dbReference>
<keyword evidence="2" id="KW-1003">Cell membrane</keyword>
<name>A0ABY5SYL9_9SPHN</name>
<organism evidence="7 8">
    <name type="scientific">Qipengyuania spongiae</name>
    <dbReference type="NCBI Taxonomy" id="2909673"/>
    <lineage>
        <taxon>Bacteria</taxon>
        <taxon>Pseudomonadati</taxon>
        <taxon>Pseudomonadota</taxon>
        <taxon>Alphaproteobacteria</taxon>
        <taxon>Sphingomonadales</taxon>
        <taxon>Erythrobacteraceae</taxon>
        <taxon>Qipengyuania</taxon>
    </lineage>
</organism>
<feature type="transmembrane region" description="Helical" evidence="6">
    <location>
        <begin position="80"/>
        <end position="100"/>
    </location>
</feature>
<dbReference type="InterPro" id="IPR019108">
    <property type="entry name" value="Caa3_assmbl_CtaG-rel"/>
</dbReference>
<dbReference type="EMBL" id="CP092471">
    <property type="protein sequence ID" value="UVI39623.1"/>
    <property type="molecule type" value="Genomic_DNA"/>
</dbReference>
<dbReference type="RefSeq" id="WP_265559175.1">
    <property type="nucleotide sequence ID" value="NZ_CP092471.1"/>
</dbReference>
<evidence type="ECO:0000256" key="4">
    <source>
        <dbReference type="ARBA" id="ARBA00022989"/>
    </source>
</evidence>
<evidence type="ECO:0000256" key="5">
    <source>
        <dbReference type="ARBA" id="ARBA00023136"/>
    </source>
</evidence>
<evidence type="ECO:0000313" key="8">
    <source>
        <dbReference type="Proteomes" id="UP001065265"/>
    </source>
</evidence>
<keyword evidence="4 6" id="KW-1133">Transmembrane helix</keyword>